<organism evidence="1 2">
    <name type="scientific">Streptomyces stramineus</name>
    <dbReference type="NCBI Taxonomy" id="173861"/>
    <lineage>
        <taxon>Bacteria</taxon>
        <taxon>Bacillati</taxon>
        <taxon>Actinomycetota</taxon>
        <taxon>Actinomycetes</taxon>
        <taxon>Kitasatosporales</taxon>
        <taxon>Streptomycetaceae</taxon>
        <taxon>Streptomyces</taxon>
    </lineage>
</organism>
<dbReference type="EMBL" id="BAAAHB010000098">
    <property type="protein sequence ID" value="GAA0487463.1"/>
    <property type="molecule type" value="Genomic_DNA"/>
</dbReference>
<accession>A0ABP3KVS9</accession>
<evidence type="ECO:0000313" key="2">
    <source>
        <dbReference type="Proteomes" id="UP001499895"/>
    </source>
</evidence>
<protein>
    <submittedName>
        <fullName evidence="1">Uncharacterized protein</fullName>
    </submittedName>
</protein>
<reference evidence="2" key="1">
    <citation type="journal article" date="2019" name="Int. J. Syst. Evol. Microbiol.">
        <title>The Global Catalogue of Microorganisms (GCM) 10K type strain sequencing project: providing services to taxonomists for standard genome sequencing and annotation.</title>
        <authorList>
            <consortium name="The Broad Institute Genomics Platform"/>
            <consortium name="The Broad Institute Genome Sequencing Center for Infectious Disease"/>
            <person name="Wu L."/>
            <person name="Ma J."/>
        </authorList>
    </citation>
    <scope>NUCLEOTIDE SEQUENCE [LARGE SCALE GENOMIC DNA]</scope>
    <source>
        <strain evidence="2">JCM 10649</strain>
    </source>
</reference>
<comment type="caution">
    <text evidence="1">The sequence shown here is derived from an EMBL/GenBank/DDBJ whole genome shotgun (WGS) entry which is preliminary data.</text>
</comment>
<evidence type="ECO:0000313" key="1">
    <source>
        <dbReference type="EMBL" id="GAA0487463.1"/>
    </source>
</evidence>
<gene>
    <name evidence="1" type="ORF">GCM10009544_55940</name>
</gene>
<name>A0ABP3KVS9_9ACTN</name>
<dbReference type="Proteomes" id="UP001499895">
    <property type="component" value="Unassembled WGS sequence"/>
</dbReference>
<dbReference type="RefSeq" id="WP_344095943.1">
    <property type="nucleotide sequence ID" value="NZ_BAAAHB010000098.1"/>
</dbReference>
<keyword evidence="2" id="KW-1185">Reference proteome</keyword>
<sequence length="67" mass="7031">MAISGADAQALKAAISAAEADTKTWHALTFATLDDAVNFVNLEPAQVAGEFGFSNRPDGQVDAVYFL</sequence>
<proteinExistence type="predicted"/>